<protein>
    <recommendedName>
        <fullName evidence="3">F-box associated domain-containing protein</fullName>
    </recommendedName>
</protein>
<organism evidence="1 2">
    <name type="scientific">Stylosanthes scabra</name>
    <dbReference type="NCBI Taxonomy" id="79078"/>
    <lineage>
        <taxon>Eukaryota</taxon>
        <taxon>Viridiplantae</taxon>
        <taxon>Streptophyta</taxon>
        <taxon>Embryophyta</taxon>
        <taxon>Tracheophyta</taxon>
        <taxon>Spermatophyta</taxon>
        <taxon>Magnoliopsida</taxon>
        <taxon>eudicotyledons</taxon>
        <taxon>Gunneridae</taxon>
        <taxon>Pentapetalae</taxon>
        <taxon>rosids</taxon>
        <taxon>fabids</taxon>
        <taxon>Fabales</taxon>
        <taxon>Fabaceae</taxon>
        <taxon>Papilionoideae</taxon>
        <taxon>50 kb inversion clade</taxon>
        <taxon>dalbergioids sensu lato</taxon>
        <taxon>Dalbergieae</taxon>
        <taxon>Pterocarpus clade</taxon>
        <taxon>Stylosanthes</taxon>
    </lineage>
</organism>
<dbReference type="EMBL" id="JASCZI010091690">
    <property type="protein sequence ID" value="MED6151004.1"/>
    <property type="molecule type" value="Genomic_DNA"/>
</dbReference>
<evidence type="ECO:0008006" key="3">
    <source>
        <dbReference type="Google" id="ProtNLM"/>
    </source>
</evidence>
<accession>A0ABU6TR52</accession>
<dbReference type="InterPro" id="IPR050796">
    <property type="entry name" value="SCF_F-box_component"/>
</dbReference>
<name>A0ABU6TR52_9FABA</name>
<dbReference type="Proteomes" id="UP001341840">
    <property type="component" value="Unassembled WGS sequence"/>
</dbReference>
<evidence type="ECO:0000313" key="1">
    <source>
        <dbReference type="EMBL" id="MED6151004.1"/>
    </source>
</evidence>
<dbReference type="PANTHER" id="PTHR31672:SF13">
    <property type="entry name" value="F-BOX PROTEIN CPR30-LIKE"/>
    <property type="match status" value="1"/>
</dbReference>
<dbReference type="PANTHER" id="PTHR31672">
    <property type="entry name" value="BNACNNG10540D PROTEIN"/>
    <property type="match status" value="1"/>
</dbReference>
<proteinExistence type="predicted"/>
<comment type="caution">
    <text evidence="1">The sequence shown here is derived from an EMBL/GenBank/DDBJ whole genome shotgun (WGS) entry which is preliminary data.</text>
</comment>
<keyword evidence="2" id="KW-1185">Reference proteome</keyword>
<reference evidence="1 2" key="1">
    <citation type="journal article" date="2023" name="Plants (Basel)">
        <title>Bridging the Gap: Combining Genomics and Transcriptomics Approaches to Understand Stylosanthes scabra, an Orphan Legume from the Brazilian Caatinga.</title>
        <authorList>
            <person name="Ferreira-Neto J.R.C."/>
            <person name="da Silva M.D."/>
            <person name="Binneck E."/>
            <person name="de Melo N.F."/>
            <person name="da Silva R.H."/>
            <person name="de Melo A.L.T.M."/>
            <person name="Pandolfi V."/>
            <person name="Bustamante F.O."/>
            <person name="Brasileiro-Vidal A.C."/>
            <person name="Benko-Iseppon A.M."/>
        </authorList>
    </citation>
    <scope>NUCLEOTIDE SEQUENCE [LARGE SCALE GENOMIC DNA]</scope>
    <source>
        <tissue evidence="1">Leaves</tissue>
    </source>
</reference>
<sequence>MSVKRERGNGLPYLGDDVLFKIFVKCHAKTVGRLRTLSKFWSERLKGKLFVEQNWKENEDRDDNVLIGFGYTPYGDKSHWCVGVNANTGEEIDLQPPVTLVEYGYFIIIGSDRGNLCIRFSEKGEESGLMVWNPITKYITEIEDQACKYWGYSVSVYAFGYLDQSWEYRVVYLFKKLYQDRDAILAENVRSIHRICSFKKGLGFISYDDVGIDREVNVWSLFLNEEKKFSWEKIIYINSFGIPHSPNILKDHDFLSVLDTRSTSTGSNDEQRTEVVVSKRKHRGGNRSILYHQGWQMSIFV</sequence>
<evidence type="ECO:0000313" key="2">
    <source>
        <dbReference type="Proteomes" id="UP001341840"/>
    </source>
</evidence>
<gene>
    <name evidence="1" type="ORF">PIB30_078098</name>
</gene>